<accession>A0AAP0L543</accession>
<comment type="caution">
    <text evidence="1">The sequence shown here is derived from an EMBL/GenBank/DDBJ whole genome shotgun (WGS) entry which is preliminary data.</text>
</comment>
<evidence type="ECO:0000313" key="1">
    <source>
        <dbReference type="EMBL" id="KAK9163009.1"/>
    </source>
</evidence>
<dbReference type="EMBL" id="JBBNAF010000002">
    <property type="protein sequence ID" value="KAK9163009.1"/>
    <property type="molecule type" value="Genomic_DNA"/>
</dbReference>
<gene>
    <name evidence="1" type="ORF">Syun_003911</name>
</gene>
<name>A0AAP0L543_9MAGN</name>
<organism evidence="1 2">
    <name type="scientific">Stephania yunnanensis</name>
    <dbReference type="NCBI Taxonomy" id="152371"/>
    <lineage>
        <taxon>Eukaryota</taxon>
        <taxon>Viridiplantae</taxon>
        <taxon>Streptophyta</taxon>
        <taxon>Embryophyta</taxon>
        <taxon>Tracheophyta</taxon>
        <taxon>Spermatophyta</taxon>
        <taxon>Magnoliopsida</taxon>
        <taxon>Ranunculales</taxon>
        <taxon>Menispermaceae</taxon>
        <taxon>Menispermoideae</taxon>
        <taxon>Cissampelideae</taxon>
        <taxon>Stephania</taxon>
    </lineage>
</organism>
<protein>
    <submittedName>
        <fullName evidence="1">Uncharacterized protein</fullName>
    </submittedName>
</protein>
<dbReference type="Proteomes" id="UP001420932">
    <property type="component" value="Unassembled WGS sequence"/>
</dbReference>
<proteinExistence type="predicted"/>
<keyword evidence="2" id="KW-1185">Reference proteome</keyword>
<sequence length="58" mass="6579">MIKEHQGYIGEQKSIMQSLRTIICCLLFSTTLEELELLQSLLPFFLSASALLCDQRSS</sequence>
<dbReference type="AlphaFoldDB" id="A0AAP0L543"/>
<evidence type="ECO:0000313" key="2">
    <source>
        <dbReference type="Proteomes" id="UP001420932"/>
    </source>
</evidence>
<reference evidence="1 2" key="1">
    <citation type="submission" date="2024-01" db="EMBL/GenBank/DDBJ databases">
        <title>Genome assemblies of Stephania.</title>
        <authorList>
            <person name="Yang L."/>
        </authorList>
    </citation>
    <scope>NUCLEOTIDE SEQUENCE [LARGE SCALE GENOMIC DNA]</scope>
    <source>
        <strain evidence="1">YNDBR</strain>
        <tissue evidence="1">Leaf</tissue>
    </source>
</reference>